<evidence type="ECO:0000256" key="3">
    <source>
        <dbReference type="ARBA" id="ARBA00022691"/>
    </source>
</evidence>
<reference evidence="6" key="1">
    <citation type="submission" date="2017-10" db="EMBL/GenBank/DDBJ databases">
        <authorList>
            <person name="Kravchenko I.K."/>
            <person name="Grouzdev D.S."/>
        </authorList>
    </citation>
    <scope>NUCLEOTIDE SEQUENCE [LARGE SCALE GENOMIC DNA]</scope>
    <source>
        <strain evidence="6">B2</strain>
    </source>
</reference>
<keyword evidence="3" id="KW-0949">S-adenosyl-L-methionine</keyword>
<keyword evidence="2 5" id="KW-0808">Transferase</keyword>
<evidence type="ECO:0000256" key="2">
    <source>
        <dbReference type="ARBA" id="ARBA00022679"/>
    </source>
</evidence>
<feature type="domain" description="Ribosomal RNA adenine methylase transferase N-terminal" evidence="4">
    <location>
        <begin position="39"/>
        <end position="177"/>
    </location>
</feature>
<accession>A0A2B8B855</accession>
<dbReference type="EMBL" id="PDKW01000043">
    <property type="protein sequence ID" value="PGH53532.1"/>
    <property type="molecule type" value="Genomic_DNA"/>
</dbReference>
<proteinExistence type="predicted"/>
<keyword evidence="1 5" id="KW-0489">Methyltransferase</keyword>
<dbReference type="SMART" id="SM00650">
    <property type="entry name" value="rADc"/>
    <property type="match status" value="1"/>
</dbReference>
<dbReference type="AlphaFoldDB" id="A0A2B8B855"/>
<organism evidence="5 6">
    <name type="scientific">Azospirillum palustre</name>
    <dbReference type="NCBI Taxonomy" id="2044885"/>
    <lineage>
        <taxon>Bacteria</taxon>
        <taxon>Pseudomonadati</taxon>
        <taxon>Pseudomonadota</taxon>
        <taxon>Alphaproteobacteria</taxon>
        <taxon>Rhodospirillales</taxon>
        <taxon>Azospirillaceae</taxon>
        <taxon>Azospirillum</taxon>
    </lineage>
</organism>
<evidence type="ECO:0000256" key="1">
    <source>
        <dbReference type="ARBA" id="ARBA00022603"/>
    </source>
</evidence>
<evidence type="ECO:0000259" key="4">
    <source>
        <dbReference type="SMART" id="SM00650"/>
    </source>
</evidence>
<comment type="caution">
    <text evidence="5">The sequence shown here is derived from an EMBL/GenBank/DDBJ whole genome shotgun (WGS) entry which is preliminary data.</text>
</comment>
<keyword evidence="6" id="KW-1185">Reference proteome</keyword>
<evidence type="ECO:0000313" key="6">
    <source>
        <dbReference type="Proteomes" id="UP000225379"/>
    </source>
</evidence>
<dbReference type="InterPro" id="IPR020598">
    <property type="entry name" value="rRNA_Ade_methylase_Trfase_N"/>
</dbReference>
<dbReference type="SUPFAM" id="SSF53335">
    <property type="entry name" value="S-adenosyl-L-methionine-dependent methyltransferases"/>
    <property type="match status" value="1"/>
</dbReference>
<name>A0A2B8B855_9PROT</name>
<dbReference type="Gene3D" id="3.40.50.150">
    <property type="entry name" value="Vaccinia Virus protein VP39"/>
    <property type="match status" value="1"/>
</dbReference>
<dbReference type="CDD" id="cd02440">
    <property type="entry name" value="AdoMet_MTases"/>
    <property type="match status" value="1"/>
</dbReference>
<protein>
    <submittedName>
        <fullName evidence="5">Phospholipid methyltransferase</fullName>
    </submittedName>
</protein>
<dbReference type="InterPro" id="IPR020596">
    <property type="entry name" value="rRNA_Ade_Mease_Trfase_CS"/>
</dbReference>
<dbReference type="OrthoDB" id="9805585at2"/>
<dbReference type="RefSeq" id="WP_098739597.1">
    <property type="nucleotide sequence ID" value="NZ_PDKW01000043.1"/>
</dbReference>
<dbReference type="Proteomes" id="UP000225379">
    <property type="component" value="Unassembled WGS sequence"/>
</dbReference>
<dbReference type="GO" id="GO:0000179">
    <property type="term" value="F:rRNA (adenine-N6,N6-)-dimethyltransferase activity"/>
    <property type="evidence" value="ECO:0007669"/>
    <property type="project" value="InterPro"/>
</dbReference>
<evidence type="ECO:0000313" key="5">
    <source>
        <dbReference type="EMBL" id="PGH53532.1"/>
    </source>
</evidence>
<sequence length="198" mass="21973">MSEKIETAPAPLSESWLFFRRWLADPWAMGSVAPSSQALRRRITREIRREPDEAVVEFGGGTGPITAAILEAGVPADRLYSFEIDPDLARHLRARCPAVTVIADDCRKAPELLGETLCGKVGTVVIGIPMITFPLEFQREVLDATFRILRPGGRFLLYSFMPHSPLNREALGLTGQRLGFTLRNLPPASVWGYRRAGE</sequence>
<dbReference type="InterPro" id="IPR029063">
    <property type="entry name" value="SAM-dependent_MTases_sf"/>
</dbReference>
<gene>
    <name evidence="5" type="ORF">CRT60_27025</name>
</gene>
<dbReference type="PROSITE" id="PS01131">
    <property type="entry name" value="RRNA_A_DIMETH"/>
    <property type="match status" value="1"/>
</dbReference>